<name>A0A067QYB4_ZOONE</name>
<dbReference type="EMBL" id="KK852832">
    <property type="protein sequence ID" value="KDR15316.1"/>
    <property type="molecule type" value="Genomic_DNA"/>
</dbReference>
<sequence length="56" mass="6489">MLFSARNFCTTSDVSNATADLRKIPNEAFRRCFQKWQDRWSKCVCVCAQGSYFEGD</sequence>
<protein>
    <submittedName>
        <fullName evidence="1">Uncharacterized protein</fullName>
    </submittedName>
</protein>
<reference evidence="1 2" key="1">
    <citation type="journal article" date="2014" name="Nat. Commun.">
        <title>Molecular traces of alternative social organization in a termite genome.</title>
        <authorList>
            <person name="Terrapon N."/>
            <person name="Li C."/>
            <person name="Robertson H.M."/>
            <person name="Ji L."/>
            <person name="Meng X."/>
            <person name="Booth W."/>
            <person name="Chen Z."/>
            <person name="Childers C.P."/>
            <person name="Glastad K.M."/>
            <person name="Gokhale K."/>
            <person name="Gowin J."/>
            <person name="Gronenberg W."/>
            <person name="Hermansen R.A."/>
            <person name="Hu H."/>
            <person name="Hunt B.G."/>
            <person name="Huylmans A.K."/>
            <person name="Khalil S.M."/>
            <person name="Mitchell R.D."/>
            <person name="Munoz-Torres M.C."/>
            <person name="Mustard J.A."/>
            <person name="Pan H."/>
            <person name="Reese J.T."/>
            <person name="Scharf M.E."/>
            <person name="Sun F."/>
            <person name="Vogel H."/>
            <person name="Xiao J."/>
            <person name="Yang W."/>
            <person name="Yang Z."/>
            <person name="Yang Z."/>
            <person name="Zhou J."/>
            <person name="Zhu J."/>
            <person name="Brent C.S."/>
            <person name="Elsik C.G."/>
            <person name="Goodisman M.A."/>
            <person name="Liberles D.A."/>
            <person name="Roe R.M."/>
            <person name="Vargo E.L."/>
            <person name="Vilcinskas A."/>
            <person name="Wang J."/>
            <person name="Bornberg-Bauer E."/>
            <person name="Korb J."/>
            <person name="Zhang G."/>
            <person name="Liebig J."/>
        </authorList>
    </citation>
    <scope>NUCLEOTIDE SEQUENCE [LARGE SCALE GENOMIC DNA]</scope>
    <source>
        <tissue evidence="1">Whole organism</tissue>
    </source>
</reference>
<organism evidence="1 2">
    <name type="scientific">Zootermopsis nevadensis</name>
    <name type="common">Dampwood termite</name>
    <dbReference type="NCBI Taxonomy" id="136037"/>
    <lineage>
        <taxon>Eukaryota</taxon>
        <taxon>Metazoa</taxon>
        <taxon>Ecdysozoa</taxon>
        <taxon>Arthropoda</taxon>
        <taxon>Hexapoda</taxon>
        <taxon>Insecta</taxon>
        <taxon>Pterygota</taxon>
        <taxon>Neoptera</taxon>
        <taxon>Polyneoptera</taxon>
        <taxon>Dictyoptera</taxon>
        <taxon>Blattodea</taxon>
        <taxon>Blattoidea</taxon>
        <taxon>Termitoidae</taxon>
        <taxon>Termopsidae</taxon>
        <taxon>Zootermopsis</taxon>
    </lineage>
</organism>
<accession>A0A067QYB4</accession>
<dbReference type="InParanoid" id="A0A067QYB4"/>
<dbReference type="AlphaFoldDB" id="A0A067QYB4"/>
<dbReference type="Proteomes" id="UP000027135">
    <property type="component" value="Unassembled WGS sequence"/>
</dbReference>
<gene>
    <name evidence="1" type="ORF">L798_10885</name>
</gene>
<proteinExistence type="predicted"/>
<evidence type="ECO:0000313" key="1">
    <source>
        <dbReference type="EMBL" id="KDR15316.1"/>
    </source>
</evidence>
<keyword evidence="2" id="KW-1185">Reference proteome</keyword>
<evidence type="ECO:0000313" key="2">
    <source>
        <dbReference type="Proteomes" id="UP000027135"/>
    </source>
</evidence>